<keyword evidence="7" id="KW-0456">Lyase</keyword>
<feature type="binding site" evidence="4">
    <location>
        <position position="124"/>
    </location>
    <ligand>
        <name>substrate</name>
    </ligand>
</feature>
<dbReference type="AlphaFoldDB" id="A0A2L2XHZ9"/>
<feature type="binding site" evidence="4">
    <location>
        <position position="61"/>
    </location>
    <ligand>
        <name>substrate</name>
    </ligand>
</feature>
<dbReference type="GO" id="GO:0016829">
    <property type="term" value="F:lyase activity"/>
    <property type="evidence" value="ECO:0007669"/>
    <property type="project" value="UniProtKB-KW"/>
</dbReference>
<keyword evidence="3 5" id="KW-0460">Magnesium</keyword>
<dbReference type="PANTHER" id="PTHR32308:SF0">
    <property type="entry name" value="HPCH_HPAI ALDOLASE_CITRATE LYASE DOMAIN-CONTAINING PROTEIN"/>
    <property type="match status" value="1"/>
</dbReference>
<dbReference type="PANTHER" id="PTHR32308">
    <property type="entry name" value="LYASE BETA SUBUNIT, PUTATIVE (AFU_ORTHOLOGUE AFUA_4G13030)-RELATED"/>
    <property type="match status" value="1"/>
</dbReference>
<sequence>MRSILFTPGDDSRKIEKAFKAGADAVTLDLEDAVAYSRKEAARETVREILRQPAPVPVFIRVNSTSTDYILDDLKAVAGLPVAGLMLAKTECAEDLRKVDWLLSLLETGQGLARGSTPLIPFVETPGAIIRAAEIAGGPRVRCLAFGGVDFSQELGLNYPAESDGLFLARSQLALASRAAGIEPPLDTVFPDIKNTGKLSSEAGIARKLGFQGKLIIHPAQLEPVNSVFSPTPEELEYARKVIAAFEEAEAGGRAVIQVDGKMIEYPIVRRARIILSLFGRDSR</sequence>
<evidence type="ECO:0000256" key="3">
    <source>
        <dbReference type="ARBA" id="ARBA00022842"/>
    </source>
</evidence>
<dbReference type="GO" id="GO:0000287">
    <property type="term" value="F:magnesium ion binding"/>
    <property type="evidence" value="ECO:0007669"/>
    <property type="project" value="TreeGrafter"/>
</dbReference>
<dbReference type="EMBL" id="BFAV01000157">
    <property type="protein sequence ID" value="GBF35313.1"/>
    <property type="molecule type" value="Genomic_DNA"/>
</dbReference>
<feature type="binding site" evidence="5">
    <location>
        <position position="124"/>
    </location>
    <ligand>
        <name>Mg(2+)</name>
        <dbReference type="ChEBI" id="CHEBI:18420"/>
    </ligand>
</feature>
<evidence type="ECO:0000256" key="4">
    <source>
        <dbReference type="PIRSR" id="PIRSR015582-1"/>
    </source>
</evidence>
<accession>A0A2L2XHZ9</accession>
<dbReference type="Pfam" id="PF03328">
    <property type="entry name" value="HpcH_HpaI"/>
    <property type="match status" value="1"/>
</dbReference>
<comment type="cofactor">
    <cofactor evidence="1">
        <name>Mg(2+)</name>
        <dbReference type="ChEBI" id="CHEBI:18420"/>
    </cofactor>
</comment>
<evidence type="ECO:0000313" key="8">
    <source>
        <dbReference type="Proteomes" id="UP000239549"/>
    </source>
</evidence>
<dbReference type="InterPro" id="IPR005000">
    <property type="entry name" value="Aldolase/citrate-lyase_domain"/>
</dbReference>
<evidence type="ECO:0000256" key="1">
    <source>
        <dbReference type="ARBA" id="ARBA00001946"/>
    </source>
</evidence>
<dbReference type="InterPro" id="IPR011206">
    <property type="entry name" value="Citrate_lyase_beta/mcl1/mcl2"/>
</dbReference>
<dbReference type="Proteomes" id="UP000239549">
    <property type="component" value="Unassembled WGS sequence"/>
</dbReference>
<dbReference type="PIRSF" id="PIRSF015582">
    <property type="entry name" value="Cit_lyase_B"/>
    <property type="match status" value="1"/>
</dbReference>
<protein>
    <submittedName>
        <fullName evidence="7">Citrate lyase beta chain</fullName>
    </submittedName>
</protein>
<evidence type="ECO:0000313" key="7">
    <source>
        <dbReference type="EMBL" id="GBF35313.1"/>
    </source>
</evidence>
<proteinExistence type="predicted"/>
<feature type="domain" description="HpcH/HpaI aldolase/citrate lyase" evidence="6">
    <location>
        <begin position="2"/>
        <end position="219"/>
    </location>
</feature>
<comment type="caution">
    <text evidence="7">The sequence shown here is derived from an EMBL/GenBank/DDBJ whole genome shotgun (WGS) entry which is preliminary data.</text>
</comment>
<feature type="binding site" evidence="5">
    <location>
        <position position="150"/>
    </location>
    <ligand>
        <name>Mg(2+)</name>
        <dbReference type="ChEBI" id="CHEBI:18420"/>
    </ligand>
</feature>
<dbReference type="InterPro" id="IPR040442">
    <property type="entry name" value="Pyrv_kinase-like_dom_sf"/>
</dbReference>
<organism evidence="7 8">
    <name type="scientific">Desulfocucumis palustris</name>
    <dbReference type="NCBI Taxonomy" id="1898651"/>
    <lineage>
        <taxon>Bacteria</taxon>
        <taxon>Bacillati</taxon>
        <taxon>Bacillota</taxon>
        <taxon>Clostridia</taxon>
        <taxon>Eubacteriales</taxon>
        <taxon>Desulfocucumaceae</taxon>
        <taxon>Desulfocucumis</taxon>
    </lineage>
</organism>
<dbReference type="GO" id="GO:0006107">
    <property type="term" value="P:oxaloacetate metabolic process"/>
    <property type="evidence" value="ECO:0007669"/>
    <property type="project" value="TreeGrafter"/>
</dbReference>
<dbReference type="RefSeq" id="WP_231702807.1">
    <property type="nucleotide sequence ID" value="NZ_BFAV01000157.1"/>
</dbReference>
<gene>
    <name evidence="7" type="ORF">DCCM_4436</name>
</gene>
<dbReference type="SUPFAM" id="SSF51621">
    <property type="entry name" value="Phosphoenolpyruvate/pyruvate domain"/>
    <property type="match status" value="1"/>
</dbReference>
<reference evidence="8" key="1">
    <citation type="submission" date="2018-02" db="EMBL/GenBank/DDBJ databases">
        <title>Genome sequence of Desulfocucumis palustris strain NAW-5.</title>
        <authorList>
            <person name="Watanabe M."/>
            <person name="Kojima H."/>
            <person name="Fukui M."/>
        </authorList>
    </citation>
    <scope>NUCLEOTIDE SEQUENCE [LARGE SCALE GENOMIC DNA]</scope>
    <source>
        <strain evidence="8">NAW-5</strain>
    </source>
</reference>
<evidence type="ECO:0000256" key="2">
    <source>
        <dbReference type="ARBA" id="ARBA00022723"/>
    </source>
</evidence>
<evidence type="ECO:0000259" key="6">
    <source>
        <dbReference type="Pfam" id="PF03328"/>
    </source>
</evidence>
<dbReference type="Gene3D" id="3.20.20.60">
    <property type="entry name" value="Phosphoenolpyruvate-binding domains"/>
    <property type="match status" value="1"/>
</dbReference>
<name>A0A2L2XHZ9_9FIRM</name>
<evidence type="ECO:0000256" key="5">
    <source>
        <dbReference type="PIRSR" id="PIRSR015582-2"/>
    </source>
</evidence>
<dbReference type="InterPro" id="IPR015813">
    <property type="entry name" value="Pyrv/PenolPyrv_kinase-like_dom"/>
</dbReference>
<keyword evidence="2 5" id="KW-0479">Metal-binding</keyword>
<keyword evidence="8" id="KW-1185">Reference proteome</keyword>